<dbReference type="GO" id="GO:0140078">
    <property type="term" value="F:class I DNA-(apurinic or apyrimidinic site) endonuclease activity"/>
    <property type="evidence" value="ECO:0007669"/>
    <property type="project" value="UniProtKB-EC"/>
</dbReference>
<dbReference type="AlphaFoldDB" id="A0A926DKS6"/>
<dbReference type="Gene3D" id="1.10.1670.10">
    <property type="entry name" value="Helix-hairpin-Helix base-excision DNA repair enzymes (C-terminal)"/>
    <property type="match status" value="1"/>
</dbReference>
<dbReference type="EC" id="4.2.99.18" evidence="2"/>
<keyword evidence="3" id="KW-0227">DNA damage</keyword>
<dbReference type="CDD" id="cd00056">
    <property type="entry name" value="ENDO3c"/>
    <property type="match status" value="1"/>
</dbReference>
<dbReference type="InterPro" id="IPR023170">
    <property type="entry name" value="HhH_base_excis_C"/>
</dbReference>
<keyword evidence="8" id="KW-0326">Glycosidase</keyword>
<accession>A0A926DKS6</accession>
<evidence type="ECO:0000256" key="9">
    <source>
        <dbReference type="ARBA" id="ARBA00044632"/>
    </source>
</evidence>
<dbReference type="PANTHER" id="PTHR10242">
    <property type="entry name" value="8-OXOGUANINE DNA GLYCOSYLASE"/>
    <property type="match status" value="1"/>
</dbReference>
<dbReference type="InterPro" id="IPR052054">
    <property type="entry name" value="Oxidative_DNA_repair_enzyme"/>
</dbReference>
<evidence type="ECO:0000259" key="10">
    <source>
        <dbReference type="SMART" id="SM00478"/>
    </source>
</evidence>
<dbReference type="SUPFAM" id="SSF55945">
    <property type="entry name" value="TATA-box binding protein-like"/>
    <property type="match status" value="1"/>
</dbReference>
<evidence type="ECO:0000256" key="4">
    <source>
        <dbReference type="ARBA" id="ARBA00022801"/>
    </source>
</evidence>
<dbReference type="Gene3D" id="3.30.310.260">
    <property type="match status" value="1"/>
</dbReference>
<dbReference type="GO" id="GO:0008534">
    <property type="term" value="F:oxidized purine nucleobase lesion DNA N-glycosylase activity"/>
    <property type="evidence" value="ECO:0007669"/>
    <property type="project" value="InterPro"/>
</dbReference>
<dbReference type="GO" id="GO:0006289">
    <property type="term" value="P:nucleotide-excision repair"/>
    <property type="evidence" value="ECO:0007669"/>
    <property type="project" value="InterPro"/>
</dbReference>
<dbReference type="Proteomes" id="UP000611762">
    <property type="component" value="Unassembled WGS sequence"/>
</dbReference>
<dbReference type="RefSeq" id="WP_249310756.1">
    <property type="nucleotide sequence ID" value="NZ_JACRSU010000001.1"/>
</dbReference>
<evidence type="ECO:0000313" key="11">
    <source>
        <dbReference type="EMBL" id="MBC8539557.1"/>
    </source>
</evidence>
<evidence type="ECO:0000256" key="5">
    <source>
        <dbReference type="ARBA" id="ARBA00023204"/>
    </source>
</evidence>
<comment type="similarity">
    <text evidence="1">Belongs to the type-1 OGG1 family.</text>
</comment>
<dbReference type="InterPro" id="IPR011257">
    <property type="entry name" value="DNA_glycosylase"/>
</dbReference>
<dbReference type="PANTHER" id="PTHR10242:SF2">
    <property type="entry name" value="N-GLYCOSYLASE_DNA LYASE"/>
    <property type="match status" value="1"/>
</dbReference>
<comment type="caution">
    <text evidence="11">The sequence shown here is derived from an EMBL/GenBank/DDBJ whole genome shotgun (WGS) entry which is preliminary data.</text>
</comment>
<keyword evidence="5" id="KW-0234">DNA repair</keyword>
<dbReference type="InterPro" id="IPR003265">
    <property type="entry name" value="HhH-GPD_domain"/>
</dbReference>
<evidence type="ECO:0000313" key="12">
    <source>
        <dbReference type="Proteomes" id="UP000611762"/>
    </source>
</evidence>
<keyword evidence="7" id="KW-0511">Multifunctional enzyme</keyword>
<evidence type="ECO:0000256" key="8">
    <source>
        <dbReference type="ARBA" id="ARBA00023295"/>
    </source>
</evidence>
<reference evidence="11" key="1">
    <citation type="submission" date="2020-08" db="EMBL/GenBank/DDBJ databases">
        <title>Genome public.</title>
        <authorList>
            <person name="Liu C."/>
            <person name="Sun Q."/>
        </authorList>
    </citation>
    <scope>NUCLEOTIDE SEQUENCE</scope>
    <source>
        <strain evidence="11">H8</strain>
    </source>
</reference>
<evidence type="ECO:0000256" key="7">
    <source>
        <dbReference type="ARBA" id="ARBA00023268"/>
    </source>
</evidence>
<sequence>MKKQVVLKNLCSFEPQHIFECGQCFRWEREEDGSYTVVARNRVINVCKEKGFIVFRNVTEEEFHDIWRGYFDLDTDYGQIKKTLSEHDRFLKDATEYGSGIRILNQDLWECVVSFIISANNNIPRIQGIIQRLCQQFGDRLSYGGKTYFTFPGPERIVGDLSFLRAGYREHYIKNACETFLSSNFSDIAALDTDSARKKLLTISGVGPKVADCILLFGLERREVFPVDVWVKRCLNSLYGEAMKTKTPREFAVEAFGPLAGFAQQYLFYYMRNAGFDKTGGMKHA</sequence>
<feature type="domain" description="HhH-GPD" evidence="10">
    <location>
        <begin position="117"/>
        <end position="272"/>
    </location>
</feature>
<dbReference type="EMBL" id="JACRSU010000001">
    <property type="protein sequence ID" value="MBC8539557.1"/>
    <property type="molecule type" value="Genomic_DNA"/>
</dbReference>
<evidence type="ECO:0000256" key="1">
    <source>
        <dbReference type="ARBA" id="ARBA00010679"/>
    </source>
</evidence>
<dbReference type="GO" id="GO:0006284">
    <property type="term" value="P:base-excision repair"/>
    <property type="evidence" value="ECO:0007669"/>
    <property type="project" value="InterPro"/>
</dbReference>
<dbReference type="Pfam" id="PF07934">
    <property type="entry name" value="OGG_N"/>
    <property type="match status" value="1"/>
</dbReference>
<keyword evidence="12" id="KW-1185">Reference proteome</keyword>
<keyword evidence="4" id="KW-0378">Hydrolase</keyword>
<evidence type="ECO:0000256" key="3">
    <source>
        <dbReference type="ARBA" id="ARBA00022763"/>
    </source>
</evidence>
<dbReference type="SMART" id="SM00478">
    <property type="entry name" value="ENDO3c"/>
    <property type="match status" value="1"/>
</dbReference>
<name>A0A926DKS6_9FIRM</name>
<organism evidence="11 12">
    <name type="scientific">Congzhengia minquanensis</name>
    <dbReference type="NCBI Taxonomy" id="2763657"/>
    <lineage>
        <taxon>Bacteria</taxon>
        <taxon>Bacillati</taxon>
        <taxon>Bacillota</taxon>
        <taxon>Clostridia</taxon>
        <taxon>Eubacteriales</taxon>
        <taxon>Oscillospiraceae</taxon>
        <taxon>Congzhengia</taxon>
    </lineage>
</organism>
<evidence type="ECO:0000256" key="2">
    <source>
        <dbReference type="ARBA" id="ARBA00012720"/>
    </source>
</evidence>
<dbReference type="GO" id="GO:0003684">
    <property type="term" value="F:damaged DNA binding"/>
    <property type="evidence" value="ECO:0007669"/>
    <property type="project" value="InterPro"/>
</dbReference>
<keyword evidence="6" id="KW-0456">Lyase</keyword>
<gene>
    <name evidence="11" type="ORF">H8698_01025</name>
</gene>
<dbReference type="InterPro" id="IPR012904">
    <property type="entry name" value="OGG_N"/>
</dbReference>
<protein>
    <recommendedName>
        <fullName evidence="2">DNA-(apurinic or apyrimidinic site) lyase</fullName>
        <ecNumber evidence="2">4.2.99.18</ecNumber>
    </recommendedName>
</protein>
<dbReference type="Gene3D" id="1.10.340.30">
    <property type="entry name" value="Hypothetical protein, domain 2"/>
    <property type="match status" value="1"/>
</dbReference>
<dbReference type="SUPFAM" id="SSF48150">
    <property type="entry name" value="DNA-glycosylase"/>
    <property type="match status" value="1"/>
</dbReference>
<comment type="catalytic activity">
    <reaction evidence="9">
        <text>2'-deoxyribonucleotide-(2'-deoxyribose 5'-phosphate)-2'-deoxyribonucleotide-DNA = a 3'-end 2'-deoxyribonucleotide-(2,3-dehydro-2,3-deoxyribose 5'-phosphate)-DNA + a 5'-end 5'-phospho-2'-deoxyribonucleoside-DNA + H(+)</text>
        <dbReference type="Rhea" id="RHEA:66592"/>
        <dbReference type="Rhea" id="RHEA-COMP:13180"/>
        <dbReference type="Rhea" id="RHEA-COMP:16897"/>
        <dbReference type="Rhea" id="RHEA-COMP:17067"/>
        <dbReference type="ChEBI" id="CHEBI:15378"/>
        <dbReference type="ChEBI" id="CHEBI:136412"/>
        <dbReference type="ChEBI" id="CHEBI:157695"/>
        <dbReference type="ChEBI" id="CHEBI:167181"/>
        <dbReference type="EC" id="4.2.99.18"/>
    </reaction>
</comment>
<evidence type="ECO:0000256" key="6">
    <source>
        <dbReference type="ARBA" id="ARBA00023239"/>
    </source>
</evidence>
<proteinExistence type="inferred from homology"/>